<organism evidence="2 3">
    <name type="scientific">Gibberella subglutinans</name>
    <name type="common">Fusarium subglutinans</name>
    <dbReference type="NCBI Taxonomy" id="42677"/>
    <lineage>
        <taxon>Eukaryota</taxon>
        <taxon>Fungi</taxon>
        <taxon>Dikarya</taxon>
        <taxon>Ascomycota</taxon>
        <taxon>Pezizomycotina</taxon>
        <taxon>Sordariomycetes</taxon>
        <taxon>Hypocreomycetidae</taxon>
        <taxon>Hypocreales</taxon>
        <taxon>Nectriaceae</taxon>
        <taxon>Fusarium</taxon>
        <taxon>Fusarium fujikuroi species complex</taxon>
    </lineage>
</organism>
<dbReference type="RefSeq" id="XP_036541787.1">
    <property type="nucleotide sequence ID" value="XM_036680575.1"/>
</dbReference>
<dbReference type="EMBL" id="JAAOAV010000024">
    <property type="protein sequence ID" value="KAF5610962.1"/>
    <property type="molecule type" value="Genomic_DNA"/>
</dbReference>
<feature type="compositionally biased region" description="Basic residues" evidence="1">
    <location>
        <begin position="124"/>
        <end position="136"/>
    </location>
</feature>
<comment type="caution">
    <text evidence="2">The sequence shown here is derived from an EMBL/GenBank/DDBJ whole genome shotgun (WGS) entry which is preliminary data.</text>
</comment>
<accession>A0A8H5Q950</accession>
<gene>
    <name evidence="2" type="ORF">FSUBG_2767</name>
</gene>
<reference evidence="2 3" key="1">
    <citation type="submission" date="2020-05" db="EMBL/GenBank/DDBJ databases">
        <title>Identification and distribution of gene clusters putatively required for synthesis of sphingolipid metabolism inhibitors in phylogenetically diverse species of the filamentous fungus Fusarium.</title>
        <authorList>
            <person name="Kim H.-S."/>
            <person name="Busman M."/>
            <person name="Brown D.W."/>
            <person name="Divon H."/>
            <person name="Uhlig S."/>
            <person name="Proctor R.H."/>
        </authorList>
    </citation>
    <scope>NUCLEOTIDE SEQUENCE [LARGE SCALE GENOMIC DNA]</scope>
    <source>
        <strain evidence="2 3">NRRL 66333</strain>
    </source>
</reference>
<dbReference type="AlphaFoldDB" id="A0A8H5Q950"/>
<evidence type="ECO:0000313" key="2">
    <source>
        <dbReference type="EMBL" id="KAF5610962.1"/>
    </source>
</evidence>
<dbReference type="Proteomes" id="UP000547976">
    <property type="component" value="Unassembled WGS sequence"/>
</dbReference>
<dbReference type="GeneID" id="59315293"/>
<name>A0A8H5Q950_GIBSU</name>
<evidence type="ECO:0000313" key="3">
    <source>
        <dbReference type="Proteomes" id="UP000547976"/>
    </source>
</evidence>
<feature type="compositionally biased region" description="Basic and acidic residues" evidence="1">
    <location>
        <begin position="151"/>
        <end position="163"/>
    </location>
</feature>
<keyword evidence="3" id="KW-1185">Reference proteome</keyword>
<proteinExistence type="predicted"/>
<feature type="region of interest" description="Disordered" evidence="1">
    <location>
        <begin position="116"/>
        <end position="163"/>
    </location>
</feature>
<sequence>MSCFAEKIAQGVKKATVAAVSLSRPPKRSAQGELEGDVMKKKHNGPCCNNTTSPATATAMSSFAEKIAQGIKKATDKATIAAAAAVPLPSPHKHKVQDELALNTVKVDICIDWITKEEEDRTKKKEKRDKKKGHKRAQPEEEAQEQQQQQEQEKEVKQMETNE</sequence>
<evidence type="ECO:0000256" key="1">
    <source>
        <dbReference type="SAM" id="MobiDB-lite"/>
    </source>
</evidence>
<protein>
    <submittedName>
        <fullName evidence="2">Uncharacterized protein</fullName>
    </submittedName>
</protein>